<dbReference type="RefSeq" id="WP_034431617.1">
    <property type="nucleotide sequence ID" value="NZ_CBTK010000077.1"/>
</dbReference>
<dbReference type="Pfam" id="PF04809">
    <property type="entry name" value="HupH_C"/>
    <property type="match status" value="1"/>
</dbReference>
<name>A0A7U7G9L3_9GAMM</name>
<gene>
    <name evidence="3" type="ORF">BN874_1680038</name>
</gene>
<proteinExistence type="inferred from homology"/>
<dbReference type="InterPro" id="IPR006894">
    <property type="entry name" value="HupH_Hydgase_express_prot_C"/>
</dbReference>
<dbReference type="EMBL" id="CBTK010000077">
    <property type="protein sequence ID" value="CDH44462.1"/>
    <property type="molecule type" value="Genomic_DNA"/>
</dbReference>
<evidence type="ECO:0000313" key="4">
    <source>
        <dbReference type="Proteomes" id="UP000019184"/>
    </source>
</evidence>
<sequence length="150" mass="16787">MPHLSDIPVCVDLNDNKESNLAIAKTVLNEIRALIAQLINSGKTGAIDLRQRPRMRAETYQYLKDALSSGEVTAVVDAAVKVEVRETRYPGVWWLTHLNEQGAIVTEIIEITEIPEILKPHIADMRAGLKRFDQILADFTSHEESPTTLN</sequence>
<protein>
    <recommendedName>
        <fullName evidence="2">HupH hydrogenase expression protein C-terminal domain-containing protein</fullName>
    </recommendedName>
</protein>
<dbReference type="Gene3D" id="3.30.1370.140">
    <property type="entry name" value="HupH hydrogenase expression protein, C-terminal domain"/>
    <property type="match status" value="1"/>
</dbReference>
<reference evidence="3 4" key="1">
    <citation type="journal article" date="2014" name="ISME J.">
        <title>Candidatus Competibacter-lineage genomes retrieved from metagenomes reveal functional metabolic diversity.</title>
        <authorList>
            <person name="McIlroy S.J."/>
            <person name="Albertsen M."/>
            <person name="Andresen E.K."/>
            <person name="Saunders A.M."/>
            <person name="Kristiansen R."/>
            <person name="Stokholm-Bjerregaard M."/>
            <person name="Nielsen K.L."/>
            <person name="Nielsen P.H."/>
        </authorList>
    </citation>
    <scope>NUCLEOTIDE SEQUENCE [LARGE SCALE GENOMIC DNA]</scope>
    <source>
        <strain evidence="3 4">Run_B_J11</strain>
    </source>
</reference>
<comment type="similarity">
    <text evidence="1">Belongs to the HupH/HyaF family.</text>
</comment>
<keyword evidence="4" id="KW-1185">Reference proteome</keyword>
<comment type="caution">
    <text evidence="3">The sequence shown here is derived from an EMBL/GenBank/DDBJ whole genome shotgun (WGS) entry which is preliminary data.</text>
</comment>
<evidence type="ECO:0000313" key="3">
    <source>
        <dbReference type="EMBL" id="CDH44462.1"/>
    </source>
</evidence>
<evidence type="ECO:0000259" key="2">
    <source>
        <dbReference type="Pfam" id="PF04809"/>
    </source>
</evidence>
<dbReference type="InterPro" id="IPR038527">
    <property type="entry name" value="HupH_C_sf"/>
</dbReference>
<accession>A0A7U7G9L3</accession>
<dbReference type="AlphaFoldDB" id="A0A7U7G9L3"/>
<organism evidence="3 4">
    <name type="scientific">Candidatus Contendobacter odensis Run_B_J11</name>
    <dbReference type="NCBI Taxonomy" id="1400861"/>
    <lineage>
        <taxon>Bacteria</taxon>
        <taxon>Pseudomonadati</taxon>
        <taxon>Pseudomonadota</taxon>
        <taxon>Gammaproteobacteria</taxon>
        <taxon>Candidatus Competibacteraceae</taxon>
        <taxon>Candidatus Contendibacter</taxon>
    </lineage>
</organism>
<evidence type="ECO:0000256" key="1">
    <source>
        <dbReference type="ARBA" id="ARBA00010832"/>
    </source>
</evidence>
<feature type="domain" description="HupH hydrogenase expression protein C-terminal" evidence="2">
    <location>
        <begin position="24"/>
        <end position="137"/>
    </location>
</feature>
<dbReference type="Proteomes" id="UP000019184">
    <property type="component" value="Unassembled WGS sequence"/>
</dbReference>